<evidence type="ECO:0000313" key="2">
    <source>
        <dbReference type="Proteomes" id="UP000053558"/>
    </source>
</evidence>
<evidence type="ECO:0000313" key="1">
    <source>
        <dbReference type="EMBL" id="EIW84620.1"/>
    </source>
</evidence>
<dbReference type="AlphaFoldDB" id="A0A5M3MZP6"/>
<gene>
    <name evidence="1" type="ORF">CONPUDRAFT_161999</name>
</gene>
<protein>
    <recommendedName>
        <fullName evidence="3">RNI-like protein</fullName>
    </recommendedName>
</protein>
<proteinExistence type="predicted"/>
<dbReference type="SUPFAM" id="SSF52047">
    <property type="entry name" value="RNI-like"/>
    <property type="match status" value="1"/>
</dbReference>
<organism evidence="1 2">
    <name type="scientific">Coniophora puteana (strain RWD-64-598)</name>
    <name type="common">Brown rot fungus</name>
    <dbReference type="NCBI Taxonomy" id="741705"/>
    <lineage>
        <taxon>Eukaryota</taxon>
        <taxon>Fungi</taxon>
        <taxon>Dikarya</taxon>
        <taxon>Basidiomycota</taxon>
        <taxon>Agaricomycotina</taxon>
        <taxon>Agaricomycetes</taxon>
        <taxon>Agaricomycetidae</taxon>
        <taxon>Boletales</taxon>
        <taxon>Coniophorineae</taxon>
        <taxon>Coniophoraceae</taxon>
        <taxon>Coniophora</taxon>
    </lineage>
</organism>
<dbReference type="Proteomes" id="UP000053558">
    <property type="component" value="Unassembled WGS sequence"/>
</dbReference>
<name>A0A5M3MZP6_CONPW</name>
<dbReference type="GeneID" id="19204641"/>
<comment type="caution">
    <text evidence="1">The sequence shown here is derived from an EMBL/GenBank/DDBJ whole genome shotgun (WGS) entry which is preliminary data.</text>
</comment>
<dbReference type="Gene3D" id="3.80.10.10">
    <property type="entry name" value="Ribonuclease Inhibitor"/>
    <property type="match status" value="1"/>
</dbReference>
<evidence type="ECO:0008006" key="3">
    <source>
        <dbReference type="Google" id="ProtNLM"/>
    </source>
</evidence>
<keyword evidence="2" id="KW-1185">Reference proteome</keyword>
<sequence>MPPYYLYRELLDKICNELWDEERVNDSGRDLARLAQACKVFQDPALDVLYYEIVGFESLFKILPRDSWSTDGGAFALTRPLRVCDWDVFRKNASRIRRLSQPMDTPAITAEAFEAFCLCPHSPILPNLRHLMWENKSLFPGNLLRLLCGPKLTHLDFPFIPRSFMSIISTICIGCHDLRYLSVGPASRKDFRSFLTMVEDALGYAPALRVINLRSKTTVSFFETSSKLPCLQELDVQSLHKMELVSPPASNGVLFPLLQSLGFSQTPLGDISTTLSFLGLLPSLDSFSASMCTTGLALDIACLLKTLGFNVNPQKFTDLSVEGDLTEGIADALPLTMECLKPLMLFANIQNISITTTAPFSLEDGDIRTLSASWPNLQSIEFGGCKRLHGHKKPTVQGLATLLTNCPLLEDADLVVDMRLKHNLSPKWLNCGPNVERLHLGFSPLDDPIYVASALNFLMPGLTKMWAWEDDMGVQAPGAHGDQWAEVKRLVTGFNARETYRRQWLA</sequence>
<dbReference type="OrthoDB" id="2841072at2759"/>
<reference evidence="2" key="1">
    <citation type="journal article" date="2012" name="Science">
        <title>The Paleozoic origin of enzymatic lignin decomposition reconstructed from 31 fungal genomes.</title>
        <authorList>
            <person name="Floudas D."/>
            <person name="Binder M."/>
            <person name="Riley R."/>
            <person name="Barry K."/>
            <person name="Blanchette R.A."/>
            <person name="Henrissat B."/>
            <person name="Martinez A.T."/>
            <person name="Otillar R."/>
            <person name="Spatafora J.W."/>
            <person name="Yadav J.S."/>
            <person name="Aerts A."/>
            <person name="Benoit I."/>
            <person name="Boyd A."/>
            <person name="Carlson A."/>
            <person name="Copeland A."/>
            <person name="Coutinho P.M."/>
            <person name="de Vries R.P."/>
            <person name="Ferreira P."/>
            <person name="Findley K."/>
            <person name="Foster B."/>
            <person name="Gaskell J."/>
            <person name="Glotzer D."/>
            <person name="Gorecki P."/>
            <person name="Heitman J."/>
            <person name="Hesse C."/>
            <person name="Hori C."/>
            <person name="Igarashi K."/>
            <person name="Jurgens J.A."/>
            <person name="Kallen N."/>
            <person name="Kersten P."/>
            <person name="Kohler A."/>
            <person name="Kuees U."/>
            <person name="Kumar T.K.A."/>
            <person name="Kuo A."/>
            <person name="LaButti K."/>
            <person name="Larrondo L.F."/>
            <person name="Lindquist E."/>
            <person name="Ling A."/>
            <person name="Lombard V."/>
            <person name="Lucas S."/>
            <person name="Lundell T."/>
            <person name="Martin R."/>
            <person name="McLaughlin D.J."/>
            <person name="Morgenstern I."/>
            <person name="Morin E."/>
            <person name="Murat C."/>
            <person name="Nagy L.G."/>
            <person name="Nolan M."/>
            <person name="Ohm R.A."/>
            <person name="Patyshakuliyeva A."/>
            <person name="Rokas A."/>
            <person name="Ruiz-Duenas F.J."/>
            <person name="Sabat G."/>
            <person name="Salamov A."/>
            <person name="Samejima M."/>
            <person name="Schmutz J."/>
            <person name="Slot J.C."/>
            <person name="St John F."/>
            <person name="Stenlid J."/>
            <person name="Sun H."/>
            <person name="Sun S."/>
            <person name="Syed K."/>
            <person name="Tsang A."/>
            <person name="Wiebenga A."/>
            <person name="Young D."/>
            <person name="Pisabarro A."/>
            <person name="Eastwood D.C."/>
            <person name="Martin F."/>
            <person name="Cullen D."/>
            <person name="Grigoriev I.V."/>
            <person name="Hibbett D.S."/>
        </authorList>
    </citation>
    <scope>NUCLEOTIDE SEQUENCE [LARGE SCALE GENOMIC DNA]</scope>
    <source>
        <strain evidence="2">RWD-64-598 SS2</strain>
    </source>
</reference>
<dbReference type="EMBL" id="JH711574">
    <property type="protein sequence ID" value="EIW84620.1"/>
    <property type="molecule type" value="Genomic_DNA"/>
</dbReference>
<dbReference type="OMA" id="STICIGC"/>
<dbReference type="InterPro" id="IPR032675">
    <property type="entry name" value="LRR_dom_sf"/>
</dbReference>
<accession>A0A5M3MZP6</accession>
<dbReference type="RefSeq" id="XP_007764363.1">
    <property type="nucleotide sequence ID" value="XM_007766173.1"/>
</dbReference>
<dbReference type="KEGG" id="cput:CONPUDRAFT_161999"/>